<dbReference type="Proteomes" id="UP001174934">
    <property type="component" value="Unassembled WGS sequence"/>
</dbReference>
<evidence type="ECO:0000313" key="1">
    <source>
        <dbReference type="EMBL" id="KAK0621956.1"/>
    </source>
</evidence>
<organism evidence="1 2">
    <name type="scientific">Bombardia bombarda</name>
    <dbReference type="NCBI Taxonomy" id="252184"/>
    <lineage>
        <taxon>Eukaryota</taxon>
        <taxon>Fungi</taxon>
        <taxon>Dikarya</taxon>
        <taxon>Ascomycota</taxon>
        <taxon>Pezizomycotina</taxon>
        <taxon>Sordariomycetes</taxon>
        <taxon>Sordariomycetidae</taxon>
        <taxon>Sordariales</taxon>
        <taxon>Lasiosphaeriaceae</taxon>
        <taxon>Bombardia</taxon>
    </lineage>
</organism>
<proteinExistence type="predicted"/>
<sequence>MSKCTKKDKNGGEKEVENPLWENVIRTRTVTSLYTPALESEILKVMKKLHLLKLENLDTILVIGLAQAIVRFIDATRPSPNVPNGPLLNPPPSQTAAALVMPPGLKGFIMLFPRILFPGGSQNDWPVASLTRYLFEPHDHYYIGNDVYDILLAQRPPGLPDTMIGFYYPKRNRSEQDNPAHFRIPAATLITATWDDTRAIRRERIWELKTIEQWKLLYHSYRRVPRPIVPVFNLKNPS</sequence>
<keyword evidence="2" id="KW-1185">Reference proteome</keyword>
<gene>
    <name evidence="1" type="ORF">B0T17DRAFT_307669</name>
</gene>
<comment type="caution">
    <text evidence="1">The sequence shown here is derived from an EMBL/GenBank/DDBJ whole genome shotgun (WGS) entry which is preliminary data.</text>
</comment>
<accession>A0AA39WUT4</accession>
<dbReference type="EMBL" id="JAULSR010000004">
    <property type="protein sequence ID" value="KAK0621956.1"/>
    <property type="molecule type" value="Genomic_DNA"/>
</dbReference>
<evidence type="ECO:0000313" key="2">
    <source>
        <dbReference type="Proteomes" id="UP001174934"/>
    </source>
</evidence>
<name>A0AA39WUT4_9PEZI</name>
<reference evidence="1" key="1">
    <citation type="submission" date="2023-06" db="EMBL/GenBank/DDBJ databases">
        <title>Genome-scale phylogeny and comparative genomics of the fungal order Sordariales.</title>
        <authorList>
            <consortium name="Lawrence Berkeley National Laboratory"/>
            <person name="Hensen N."/>
            <person name="Bonometti L."/>
            <person name="Westerberg I."/>
            <person name="Brannstrom I.O."/>
            <person name="Guillou S."/>
            <person name="Cros-Aarteil S."/>
            <person name="Calhoun S."/>
            <person name="Haridas S."/>
            <person name="Kuo A."/>
            <person name="Mondo S."/>
            <person name="Pangilinan J."/>
            <person name="Riley R."/>
            <person name="LaButti K."/>
            <person name="Andreopoulos B."/>
            <person name="Lipzen A."/>
            <person name="Chen C."/>
            <person name="Yanf M."/>
            <person name="Daum C."/>
            <person name="Ng V."/>
            <person name="Clum A."/>
            <person name="Steindorff A."/>
            <person name="Ohm R."/>
            <person name="Martin F."/>
            <person name="Silar P."/>
            <person name="Natvig D."/>
            <person name="Lalanne C."/>
            <person name="Gautier V."/>
            <person name="Ament-velasquez S.L."/>
            <person name="Kruys A."/>
            <person name="Hutchinson M.I."/>
            <person name="Powell A.J."/>
            <person name="Barry K."/>
            <person name="Miller A.N."/>
            <person name="Grigoriev I.V."/>
            <person name="Debuchy R."/>
            <person name="Gladieux P."/>
            <person name="Thoren M.H."/>
            <person name="Johannesson H."/>
        </authorList>
    </citation>
    <scope>NUCLEOTIDE SEQUENCE</scope>
    <source>
        <strain evidence="1">SMH3391-2</strain>
    </source>
</reference>
<dbReference type="AlphaFoldDB" id="A0AA39WUT4"/>
<protein>
    <submittedName>
        <fullName evidence="1">Uncharacterized protein</fullName>
    </submittedName>
</protein>